<evidence type="ECO:0000256" key="3">
    <source>
        <dbReference type="PROSITE-ProRule" id="PRU10007"/>
    </source>
</evidence>
<feature type="active site" evidence="3">
    <location>
        <position position="247"/>
    </location>
</feature>
<dbReference type="Gene3D" id="3.40.309.10">
    <property type="entry name" value="Aldehyde Dehydrogenase, Chain A, domain 2"/>
    <property type="match status" value="1"/>
</dbReference>
<dbReference type="GO" id="GO:0016620">
    <property type="term" value="F:oxidoreductase activity, acting on the aldehyde or oxo group of donors, NAD or NADP as acceptor"/>
    <property type="evidence" value="ECO:0007669"/>
    <property type="project" value="InterPro"/>
</dbReference>
<name>A0A4R5KE52_9BACL</name>
<dbReference type="OrthoDB" id="20170at2"/>
<evidence type="ECO:0000259" key="5">
    <source>
        <dbReference type="Pfam" id="PF00171"/>
    </source>
</evidence>
<dbReference type="SUPFAM" id="SSF53720">
    <property type="entry name" value="ALDH-like"/>
    <property type="match status" value="1"/>
</dbReference>
<dbReference type="InterPro" id="IPR016161">
    <property type="entry name" value="Ald_DH/histidinol_DH"/>
</dbReference>
<dbReference type="AlphaFoldDB" id="A0A4R5KE52"/>
<keyword evidence="2 4" id="KW-0560">Oxidoreductase</keyword>
<dbReference type="InterPro" id="IPR029510">
    <property type="entry name" value="Ald_DH_CS_GLU"/>
</dbReference>
<reference evidence="6 7" key="1">
    <citation type="submission" date="2019-03" db="EMBL/GenBank/DDBJ databases">
        <title>This is whole genome sequence of Paenibacillus sp MS74 strain.</title>
        <authorList>
            <person name="Trinh H.N."/>
        </authorList>
    </citation>
    <scope>NUCLEOTIDE SEQUENCE [LARGE SCALE GENOMIC DNA]</scope>
    <source>
        <strain evidence="6 7">MS74</strain>
    </source>
</reference>
<dbReference type="PANTHER" id="PTHR11699">
    <property type="entry name" value="ALDEHYDE DEHYDROGENASE-RELATED"/>
    <property type="match status" value="1"/>
</dbReference>
<accession>A0A4R5KE52</accession>
<dbReference type="InterPro" id="IPR015590">
    <property type="entry name" value="Aldehyde_DH_dom"/>
</dbReference>
<dbReference type="FunFam" id="3.40.605.10:FF:000007">
    <property type="entry name" value="NAD/NADP-dependent betaine aldehyde dehydrogenase"/>
    <property type="match status" value="1"/>
</dbReference>
<dbReference type="EMBL" id="SMRT01000017">
    <property type="protein sequence ID" value="TDF93222.1"/>
    <property type="molecule type" value="Genomic_DNA"/>
</dbReference>
<feature type="domain" description="Aldehyde dehydrogenase" evidence="5">
    <location>
        <begin position="21"/>
        <end position="475"/>
    </location>
</feature>
<dbReference type="Pfam" id="PF00171">
    <property type="entry name" value="Aldedh"/>
    <property type="match status" value="1"/>
</dbReference>
<evidence type="ECO:0000256" key="1">
    <source>
        <dbReference type="ARBA" id="ARBA00009986"/>
    </source>
</evidence>
<evidence type="ECO:0000256" key="4">
    <source>
        <dbReference type="RuleBase" id="RU003345"/>
    </source>
</evidence>
<protein>
    <submittedName>
        <fullName evidence="6">Aldehyde dehydrogenase family protein</fullName>
    </submittedName>
</protein>
<keyword evidence="7" id="KW-1185">Reference proteome</keyword>
<comment type="similarity">
    <text evidence="1 4">Belongs to the aldehyde dehydrogenase family.</text>
</comment>
<dbReference type="PROSITE" id="PS00687">
    <property type="entry name" value="ALDEHYDE_DEHYDR_GLU"/>
    <property type="match status" value="1"/>
</dbReference>
<organism evidence="6 7">
    <name type="scientific">Paenibacillus piri</name>
    <dbReference type="NCBI Taxonomy" id="2547395"/>
    <lineage>
        <taxon>Bacteria</taxon>
        <taxon>Bacillati</taxon>
        <taxon>Bacillota</taxon>
        <taxon>Bacilli</taxon>
        <taxon>Bacillales</taxon>
        <taxon>Paenibacillaceae</taxon>
        <taxon>Paenibacillus</taxon>
    </lineage>
</organism>
<dbReference type="Gene3D" id="3.40.605.10">
    <property type="entry name" value="Aldehyde Dehydrogenase, Chain A, domain 1"/>
    <property type="match status" value="1"/>
</dbReference>
<dbReference type="Proteomes" id="UP000295636">
    <property type="component" value="Unassembled WGS sequence"/>
</dbReference>
<dbReference type="InterPro" id="IPR016162">
    <property type="entry name" value="Ald_DH_N"/>
</dbReference>
<evidence type="ECO:0000313" key="7">
    <source>
        <dbReference type="Proteomes" id="UP000295636"/>
    </source>
</evidence>
<dbReference type="InterPro" id="IPR016163">
    <property type="entry name" value="Ald_DH_C"/>
</dbReference>
<sequence>MIEASRIHLLIRNEDVVTEQYTEVRDPGRLTDVVGFVAKGNAGHVDQAVRAADEAYQSWRKTSLHERLSLLLKAAEWLEQEASVLATIVSRENGMVYSTSRAEITLAVNAIRGTVELAESFFRASRVEDEHGWVSVEKQPIGVIAAIVPWNAPIILTMQKLAPALAAGNTLVFKPSPFAAMGVSIALKQIAALFPSGVINVVHGDGDVGAALTTHFLVRKISFTGGGATAKHVMKAAAESLKNVHFELGGNDPTIVLDDANVDDILPKIIGGVFRRSGQVCFAIKRIYVPHAKYDSFFRKMCEWVDEFKIGHGLDENSTFGPLINRQQFQYVTGLIDRIKHSPAKIVELGKKLDPGNWNNGYYLQPAVVRDVEPDQEIVVCEQFGPVIPLIPYRTDEEVIRMANQTEYGLGSSIWSPDLERALRIAREIEAGMTTINGYGQLHLGHKYMPFGGVKQSGIGRENSEVGLAEFIEYHAIHLHKTT</sequence>
<comment type="caution">
    <text evidence="6">The sequence shown here is derived from an EMBL/GenBank/DDBJ whole genome shotgun (WGS) entry which is preliminary data.</text>
</comment>
<evidence type="ECO:0000256" key="2">
    <source>
        <dbReference type="ARBA" id="ARBA00023002"/>
    </source>
</evidence>
<dbReference type="RefSeq" id="WP_133234243.1">
    <property type="nucleotide sequence ID" value="NZ_SMRT01000017.1"/>
</dbReference>
<proteinExistence type="inferred from homology"/>
<evidence type="ECO:0000313" key="6">
    <source>
        <dbReference type="EMBL" id="TDF93222.1"/>
    </source>
</evidence>
<gene>
    <name evidence="6" type="ORF">E1757_27435</name>
</gene>